<organism evidence="4 5">
    <name type="scientific">Ramlibacter lithotrophicus</name>
    <dbReference type="NCBI Taxonomy" id="2606681"/>
    <lineage>
        <taxon>Bacteria</taxon>
        <taxon>Pseudomonadati</taxon>
        <taxon>Pseudomonadota</taxon>
        <taxon>Betaproteobacteria</taxon>
        <taxon>Burkholderiales</taxon>
        <taxon>Comamonadaceae</taxon>
        <taxon>Ramlibacter</taxon>
    </lineage>
</organism>
<dbReference type="Gene3D" id="3.40.50.720">
    <property type="entry name" value="NAD(P)-binding Rossmann-like Domain"/>
    <property type="match status" value="1"/>
</dbReference>
<dbReference type="InterPro" id="IPR057326">
    <property type="entry name" value="KR_dom"/>
</dbReference>
<dbReference type="PROSITE" id="PS00061">
    <property type="entry name" value="ADH_SHORT"/>
    <property type="match status" value="1"/>
</dbReference>
<gene>
    <name evidence="4" type="ORF">RAMLITH_09805</name>
</gene>
<dbReference type="PANTHER" id="PTHR42760:SF40">
    <property type="entry name" value="3-OXOACYL-[ACYL-CARRIER-PROTEIN] REDUCTASE, CHLOROPLASTIC"/>
    <property type="match status" value="1"/>
</dbReference>
<dbReference type="InterPro" id="IPR020904">
    <property type="entry name" value="Sc_DH/Rdtase_CS"/>
</dbReference>
<comment type="similarity">
    <text evidence="1">Belongs to the short-chain dehydrogenases/reductases (SDR) family.</text>
</comment>
<evidence type="ECO:0000256" key="2">
    <source>
        <dbReference type="ARBA" id="ARBA00023002"/>
    </source>
</evidence>
<protein>
    <submittedName>
        <fullName evidence="4">SDR family oxidoreductase</fullName>
    </submittedName>
</protein>
<accession>A0A7X6I6H9</accession>
<dbReference type="AlphaFoldDB" id="A0A7X6I6H9"/>
<dbReference type="GO" id="GO:0030497">
    <property type="term" value="P:fatty acid elongation"/>
    <property type="evidence" value="ECO:0007669"/>
    <property type="project" value="TreeGrafter"/>
</dbReference>
<dbReference type="InterPro" id="IPR002347">
    <property type="entry name" value="SDR_fam"/>
</dbReference>
<dbReference type="Pfam" id="PF13561">
    <property type="entry name" value="adh_short_C2"/>
    <property type="match status" value="1"/>
</dbReference>
<keyword evidence="2" id="KW-0560">Oxidoreductase</keyword>
<dbReference type="FunFam" id="3.40.50.720:FF:000173">
    <property type="entry name" value="3-oxoacyl-[acyl-carrier protein] reductase"/>
    <property type="match status" value="1"/>
</dbReference>
<dbReference type="GO" id="GO:0016616">
    <property type="term" value="F:oxidoreductase activity, acting on the CH-OH group of donors, NAD or NADP as acceptor"/>
    <property type="evidence" value="ECO:0007669"/>
    <property type="project" value="TreeGrafter"/>
</dbReference>
<name>A0A7X6I6H9_9BURK</name>
<dbReference type="InterPro" id="IPR036291">
    <property type="entry name" value="NAD(P)-bd_dom_sf"/>
</dbReference>
<sequence>MLLLRARRWVACLFWKERVRMSKQGQAVALVTGGAGALGAVTGATLARRGDAVYLLDADGARAEAVASKMARQGLSVRGRALDVTRAEDCNAVMAEIAAEHGAIDTLVNMAGVVRNAAFSRITDEDFDLTFKTHVSGTMHCMRAVGAVMRDRQYGRIVNISSIASLGSVGGAAYGAAKGAIEAMSRTAAIEWATRGITVNCVAPGLIAAGMTLGVPKEFQDAGIARTPMKRNGAAEEVAHAIAFFASREASFITGQTLFVCGGISIGF</sequence>
<evidence type="ECO:0000313" key="4">
    <source>
        <dbReference type="EMBL" id="NKE66114.1"/>
    </source>
</evidence>
<reference evidence="4 5" key="1">
    <citation type="journal article" date="2020" name="Nature">
        <title>Bacterial chemolithoautotrophy via manganese oxidation.</title>
        <authorList>
            <person name="Yu H."/>
            <person name="Leadbetter J.R."/>
        </authorList>
    </citation>
    <scope>NUCLEOTIDE SEQUENCE [LARGE SCALE GENOMIC DNA]</scope>
    <source>
        <strain evidence="4 5">RBP-1</strain>
    </source>
</reference>
<dbReference type="PANTHER" id="PTHR42760">
    <property type="entry name" value="SHORT-CHAIN DEHYDROGENASES/REDUCTASES FAMILY MEMBER"/>
    <property type="match status" value="1"/>
</dbReference>
<dbReference type="PRINTS" id="PR00081">
    <property type="entry name" value="GDHRDH"/>
</dbReference>
<dbReference type="PRINTS" id="PR00080">
    <property type="entry name" value="SDRFAMILY"/>
</dbReference>
<dbReference type="SUPFAM" id="SSF51735">
    <property type="entry name" value="NAD(P)-binding Rossmann-fold domains"/>
    <property type="match status" value="1"/>
</dbReference>
<evidence type="ECO:0000313" key="5">
    <source>
        <dbReference type="Proteomes" id="UP000521868"/>
    </source>
</evidence>
<comment type="caution">
    <text evidence="4">The sequence shown here is derived from an EMBL/GenBank/DDBJ whole genome shotgun (WGS) entry which is preliminary data.</text>
</comment>
<feature type="domain" description="Ketoreductase" evidence="3">
    <location>
        <begin position="27"/>
        <end position="210"/>
    </location>
</feature>
<keyword evidence="5" id="KW-1185">Reference proteome</keyword>
<dbReference type="SMART" id="SM00822">
    <property type="entry name" value="PKS_KR"/>
    <property type="match status" value="1"/>
</dbReference>
<evidence type="ECO:0000256" key="1">
    <source>
        <dbReference type="ARBA" id="ARBA00006484"/>
    </source>
</evidence>
<proteinExistence type="inferred from homology"/>
<dbReference type="Proteomes" id="UP000521868">
    <property type="component" value="Unassembled WGS sequence"/>
</dbReference>
<evidence type="ECO:0000259" key="3">
    <source>
        <dbReference type="SMART" id="SM00822"/>
    </source>
</evidence>
<dbReference type="EMBL" id="VTOX01000003">
    <property type="protein sequence ID" value="NKE66114.1"/>
    <property type="molecule type" value="Genomic_DNA"/>
</dbReference>